<protein>
    <submittedName>
        <fullName evidence="5">DUF916 domain-containing protein</fullName>
    </submittedName>
</protein>
<dbReference type="InterPro" id="IPR010317">
    <property type="entry name" value="WxLIP_PGBD"/>
</dbReference>
<sequence length="367" mass="41199">MKKLSVLLATLASLIIFGGHLASANDTDSKFDVEVEKNEHQRDQSVSWYDLKMNPNESTTLKLKLTNRDSTASTFDLVASQAVTGTGMTMTASDPIAKVQNAVIPSLRLGSQTLTMDAPSVTINPGETKEVTAHVQMPDRQLPGSWLGGFYVQKRVASRASNGYTNQFSYLAYVQLSNTDAVTKADLSLHKVSYTEQGQSGKVNIALQNDKQGYVANATSSVAVRQKGQSNNEVVYNQSKQSIANGSIFTYQVPTKKLSAGKTYVADITIHDVKNNLTWHWSKEFKTSALLPVTGWVNNSPLTRNYHWLWWLLLIPLWIWWFLIWRKNRKMVDIIEIVSGARYERRVSYKVYKQMLKDGIVVILKDK</sequence>
<keyword evidence="2" id="KW-0732">Signal</keyword>
<evidence type="ECO:0000259" key="3">
    <source>
        <dbReference type="Pfam" id="PF06030"/>
    </source>
</evidence>
<keyword evidence="1" id="KW-0812">Transmembrane</keyword>
<feature type="transmembrane region" description="Helical" evidence="1">
    <location>
        <begin position="308"/>
        <end position="325"/>
    </location>
</feature>
<accession>A0ABS5R1C6</accession>
<dbReference type="RefSeq" id="WP_213809443.1">
    <property type="nucleotide sequence ID" value="NZ_JAAMFK010000008.1"/>
</dbReference>
<dbReference type="Pfam" id="PF06030">
    <property type="entry name" value="WxLIP_PGBD"/>
    <property type="match status" value="1"/>
</dbReference>
<gene>
    <name evidence="5" type="ORF">G6R29_05945</name>
</gene>
<feature type="chain" id="PRO_5045444131" evidence="2">
    <location>
        <begin position="25"/>
        <end position="367"/>
    </location>
</feature>
<name>A0ABS5R1C6_9LACO</name>
<keyword evidence="1" id="KW-0472">Membrane</keyword>
<feature type="signal peptide" evidence="2">
    <location>
        <begin position="1"/>
        <end position="24"/>
    </location>
</feature>
<comment type="caution">
    <text evidence="5">The sequence shown here is derived from an EMBL/GenBank/DDBJ whole genome shotgun (WGS) entry which is preliminary data.</text>
</comment>
<feature type="domain" description="WxL Interacting Protein peptidoglycan binding" evidence="3">
    <location>
        <begin position="31"/>
        <end position="154"/>
    </location>
</feature>
<dbReference type="Pfam" id="PF11797">
    <property type="entry name" value="WxLIP_HBD"/>
    <property type="match status" value="1"/>
</dbReference>
<evidence type="ECO:0000256" key="2">
    <source>
        <dbReference type="SAM" id="SignalP"/>
    </source>
</evidence>
<keyword evidence="1" id="KW-1133">Transmembrane helix</keyword>
<keyword evidence="6" id="KW-1185">Reference proteome</keyword>
<dbReference type="InterPro" id="IPR021759">
    <property type="entry name" value="WxLIP_HBD"/>
</dbReference>
<evidence type="ECO:0000256" key="1">
    <source>
        <dbReference type="SAM" id="Phobius"/>
    </source>
</evidence>
<evidence type="ECO:0000313" key="6">
    <source>
        <dbReference type="Proteomes" id="UP001519504"/>
    </source>
</evidence>
<reference evidence="5 6" key="1">
    <citation type="submission" date="2020-02" db="EMBL/GenBank/DDBJ databases">
        <title>Fructobacillus sp. isolated from paper mulberry of Taiwan.</title>
        <authorList>
            <person name="Lin S.-T."/>
        </authorList>
    </citation>
    <scope>NUCLEOTIDE SEQUENCE [LARGE SCALE GENOMIC DNA]</scope>
    <source>
        <strain evidence="5 6">M2-14</strain>
    </source>
</reference>
<organism evidence="5 6">
    <name type="scientific">Fructobacillus broussonetiae</name>
    <dbReference type="NCBI Taxonomy" id="2713173"/>
    <lineage>
        <taxon>Bacteria</taxon>
        <taxon>Bacillati</taxon>
        <taxon>Bacillota</taxon>
        <taxon>Bacilli</taxon>
        <taxon>Lactobacillales</taxon>
        <taxon>Lactobacillaceae</taxon>
        <taxon>Fructobacillus</taxon>
    </lineage>
</organism>
<feature type="domain" description="WxL Interacting Protein host binding" evidence="4">
    <location>
        <begin position="165"/>
        <end position="287"/>
    </location>
</feature>
<dbReference type="EMBL" id="JAAMFK010000008">
    <property type="protein sequence ID" value="MBS9339161.1"/>
    <property type="molecule type" value="Genomic_DNA"/>
</dbReference>
<evidence type="ECO:0000259" key="4">
    <source>
        <dbReference type="Pfam" id="PF11797"/>
    </source>
</evidence>
<evidence type="ECO:0000313" key="5">
    <source>
        <dbReference type="EMBL" id="MBS9339161.1"/>
    </source>
</evidence>
<dbReference type="Proteomes" id="UP001519504">
    <property type="component" value="Unassembled WGS sequence"/>
</dbReference>
<proteinExistence type="predicted"/>